<dbReference type="InterPro" id="IPR050185">
    <property type="entry name" value="Ub_carboxyl-term_hydrolase"/>
</dbReference>
<dbReference type="Gene3D" id="3.90.70.10">
    <property type="entry name" value="Cysteine proteinases"/>
    <property type="match status" value="1"/>
</dbReference>
<dbReference type="Proteomes" id="UP000023152">
    <property type="component" value="Unassembled WGS sequence"/>
</dbReference>
<accession>X6MQX7</accession>
<sequence length="129" mass="14842">MNSIIQCVSNTPPLRNFFITGQYKMEINKSNPLGQQGKLAHEFARLLTDIWSGEYVVVAPRSGWQQHDSQEFLGYVLDGLHEDLNLVKSKPYTEKIESNGRPDIEVANLSWQLHLMRNRSKIVDLFQVL</sequence>
<protein>
    <submittedName>
        <fullName evidence="2">Ubiquitin specific peptidase 4 (Proto-oncogene)</fullName>
    </submittedName>
</protein>
<dbReference type="GO" id="GO:0016579">
    <property type="term" value="P:protein deubiquitination"/>
    <property type="evidence" value="ECO:0007669"/>
    <property type="project" value="InterPro"/>
</dbReference>
<dbReference type="PROSITE" id="PS50235">
    <property type="entry name" value="USP_3"/>
    <property type="match status" value="1"/>
</dbReference>
<feature type="domain" description="USP" evidence="1">
    <location>
        <begin position="1"/>
        <end position="129"/>
    </location>
</feature>
<dbReference type="EMBL" id="ASPP01018327">
    <property type="protein sequence ID" value="ETO16368.1"/>
    <property type="molecule type" value="Genomic_DNA"/>
</dbReference>
<dbReference type="SUPFAM" id="SSF54001">
    <property type="entry name" value="Cysteine proteinases"/>
    <property type="match status" value="1"/>
</dbReference>
<comment type="caution">
    <text evidence="2">The sequence shown here is derived from an EMBL/GenBank/DDBJ whole genome shotgun (WGS) entry which is preliminary data.</text>
</comment>
<dbReference type="PANTHER" id="PTHR21646">
    <property type="entry name" value="UBIQUITIN CARBOXYL-TERMINAL HYDROLASE"/>
    <property type="match status" value="1"/>
</dbReference>
<dbReference type="InterPro" id="IPR028889">
    <property type="entry name" value="USP"/>
</dbReference>
<proteinExistence type="predicted"/>
<dbReference type="InterPro" id="IPR038765">
    <property type="entry name" value="Papain-like_cys_pep_sf"/>
</dbReference>
<dbReference type="Pfam" id="PF00443">
    <property type="entry name" value="UCH"/>
    <property type="match status" value="1"/>
</dbReference>
<evidence type="ECO:0000259" key="1">
    <source>
        <dbReference type="PROSITE" id="PS50235"/>
    </source>
</evidence>
<gene>
    <name evidence="2" type="ORF">RFI_20984</name>
</gene>
<dbReference type="GO" id="GO:0004843">
    <property type="term" value="F:cysteine-type deubiquitinase activity"/>
    <property type="evidence" value="ECO:0007669"/>
    <property type="project" value="InterPro"/>
</dbReference>
<organism evidence="2 3">
    <name type="scientific">Reticulomyxa filosa</name>
    <dbReference type="NCBI Taxonomy" id="46433"/>
    <lineage>
        <taxon>Eukaryota</taxon>
        <taxon>Sar</taxon>
        <taxon>Rhizaria</taxon>
        <taxon>Retaria</taxon>
        <taxon>Foraminifera</taxon>
        <taxon>Monothalamids</taxon>
        <taxon>Reticulomyxidae</taxon>
        <taxon>Reticulomyxa</taxon>
    </lineage>
</organism>
<dbReference type="InterPro" id="IPR001394">
    <property type="entry name" value="Peptidase_C19_UCH"/>
</dbReference>
<keyword evidence="3" id="KW-1185">Reference proteome</keyword>
<dbReference type="AlphaFoldDB" id="X6MQX7"/>
<evidence type="ECO:0000313" key="3">
    <source>
        <dbReference type="Proteomes" id="UP000023152"/>
    </source>
</evidence>
<dbReference type="OrthoDB" id="265776at2759"/>
<reference evidence="2 3" key="1">
    <citation type="journal article" date="2013" name="Curr. Biol.">
        <title>The Genome of the Foraminiferan Reticulomyxa filosa.</title>
        <authorList>
            <person name="Glockner G."/>
            <person name="Hulsmann N."/>
            <person name="Schleicher M."/>
            <person name="Noegel A.A."/>
            <person name="Eichinger L."/>
            <person name="Gallinger C."/>
            <person name="Pawlowski J."/>
            <person name="Sierra R."/>
            <person name="Euteneuer U."/>
            <person name="Pillet L."/>
            <person name="Moustafa A."/>
            <person name="Platzer M."/>
            <person name="Groth M."/>
            <person name="Szafranski K."/>
            <person name="Schliwa M."/>
        </authorList>
    </citation>
    <scope>NUCLEOTIDE SEQUENCE [LARGE SCALE GENOMIC DNA]</scope>
</reference>
<name>X6MQX7_RETFI</name>
<evidence type="ECO:0000313" key="2">
    <source>
        <dbReference type="EMBL" id="ETO16368.1"/>
    </source>
</evidence>